<dbReference type="InterPro" id="IPR024041">
    <property type="entry name" value="NH4_transpt_AmtB-like_dom"/>
</dbReference>
<feature type="transmembrane region" description="Helical" evidence="3">
    <location>
        <begin position="215"/>
        <end position="236"/>
    </location>
</feature>
<evidence type="ECO:0000256" key="2">
    <source>
        <dbReference type="ARBA" id="ARBA00023177"/>
    </source>
</evidence>
<gene>
    <name evidence="6" type="ORF">Azoinq_10090</name>
</gene>
<keyword evidence="3" id="KW-0472">Membrane</keyword>
<dbReference type="GO" id="GO:0005886">
    <property type="term" value="C:plasma membrane"/>
    <property type="evidence" value="ECO:0007669"/>
    <property type="project" value="UniProtKB-SubCell"/>
</dbReference>
<evidence type="ECO:0000259" key="5">
    <source>
        <dbReference type="Pfam" id="PF00909"/>
    </source>
</evidence>
<keyword evidence="3" id="KW-1133">Transmembrane helix</keyword>
<sequence>MTILLRVLRLLISLCLFWSYGIGQAIAAEGAVVQPVAPAAVQQKELAPPPVVAAPEVTPAPAVAAPATTAAPVATAPAPISTSTPKPHADGANTAWMLTASVLVLLMTLPGVALFYGGMVRKKNVLSTMTQVFACAALVTVTWMLMGYSLALRPGTGWLGGADRLLLQGLNLDSLSGVTEAPVPESVYCMFQLTFAIITTALVVGAFAERIRFAAVLWFAALWSVVVYAPIAHWVWEPNGWLNKLGVLDYAGGTVVHINTGVAGLMAALLIGRRLGYGSEPLVPHNLAFAITGASLLWVGWFGFNAGSAVAADGRAGMAMLATQIATAAAVCAWMVVEWVVRGKPSALGLVSGAVAGLVAVTPASGYVEPSGAFLIGVAGGVACYLGATALKRIFGYDDSLDVFGIHGVGGMVGAILTGVFASPAVGGVAGSVWKQLVGVGVTVAYSAVATTLVLVVVSLLVGLRVEEEDEQTGLDITQHGERLE</sequence>
<dbReference type="Proteomes" id="UP000683428">
    <property type="component" value="Chromosome"/>
</dbReference>
<dbReference type="InterPro" id="IPR001905">
    <property type="entry name" value="Ammonium_transpt"/>
</dbReference>
<dbReference type="KEGG" id="aiq:Azoinq_10090"/>
<protein>
    <recommendedName>
        <fullName evidence="3">Ammonium transporter</fullName>
    </recommendedName>
</protein>
<dbReference type="EMBL" id="CP064782">
    <property type="protein sequence ID" value="QWT48214.1"/>
    <property type="molecule type" value="Genomic_DNA"/>
</dbReference>
<proteinExistence type="inferred from homology"/>
<feature type="transmembrane region" description="Helical" evidence="3">
    <location>
        <begin position="248"/>
        <end position="271"/>
    </location>
</feature>
<comment type="similarity">
    <text evidence="3">Belongs to the ammonia transporter channel (TC 1.A.11.2) family.</text>
</comment>
<dbReference type="PANTHER" id="PTHR43029">
    <property type="entry name" value="AMMONIUM TRANSPORTER MEP2"/>
    <property type="match status" value="1"/>
</dbReference>
<dbReference type="NCBIfam" id="TIGR00836">
    <property type="entry name" value="amt"/>
    <property type="match status" value="1"/>
</dbReference>
<feature type="transmembrane region" description="Helical" evidence="3">
    <location>
        <begin position="95"/>
        <end position="120"/>
    </location>
</feature>
<feature type="domain" description="Ammonium transporter AmtB-like" evidence="5">
    <location>
        <begin position="95"/>
        <end position="482"/>
    </location>
</feature>
<evidence type="ECO:0000313" key="6">
    <source>
        <dbReference type="EMBL" id="QWT48214.1"/>
    </source>
</evidence>
<feature type="transmembrane region" description="Helical" evidence="3">
    <location>
        <begin position="373"/>
        <end position="391"/>
    </location>
</feature>
<evidence type="ECO:0000313" key="7">
    <source>
        <dbReference type="Proteomes" id="UP000683428"/>
    </source>
</evidence>
<feature type="transmembrane region" description="Helical" evidence="3">
    <location>
        <begin position="283"/>
        <end position="304"/>
    </location>
</feature>
<feature type="chain" id="PRO_5037240758" description="Ammonium transporter" evidence="4">
    <location>
        <begin position="28"/>
        <end position="485"/>
    </location>
</feature>
<dbReference type="Pfam" id="PF00909">
    <property type="entry name" value="Ammonium_transp"/>
    <property type="match status" value="1"/>
</dbReference>
<feature type="transmembrane region" description="Helical" evidence="3">
    <location>
        <begin position="403"/>
        <end position="426"/>
    </location>
</feature>
<evidence type="ECO:0000256" key="4">
    <source>
        <dbReference type="SAM" id="SignalP"/>
    </source>
</evidence>
<accession>A0A975XTY1</accession>
<keyword evidence="4" id="KW-0732">Signal</keyword>
<dbReference type="GO" id="GO:0008519">
    <property type="term" value="F:ammonium channel activity"/>
    <property type="evidence" value="ECO:0007669"/>
    <property type="project" value="InterPro"/>
</dbReference>
<dbReference type="AlphaFoldDB" id="A0A975XTY1"/>
<feature type="transmembrane region" description="Helical" evidence="3">
    <location>
        <begin position="348"/>
        <end position="367"/>
    </location>
</feature>
<keyword evidence="1 3" id="KW-0813">Transport</keyword>
<dbReference type="PANTHER" id="PTHR43029:SF10">
    <property type="entry name" value="AMMONIUM TRANSPORTER MEP2"/>
    <property type="match status" value="1"/>
</dbReference>
<keyword evidence="3" id="KW-0812">Transmembrane</keyword>
<feature type="transmembrane region" description="Helical" evidence="3">
    <location>
        <begin position="190"/>
        <end position="208"/>
    </location>
</feature>
<keyword evidence="2 3" id="KW-0924">Ammonia transport</keyword>
<feature type="signal peptide" evidence="4">
    <location>
        <begin position="1"/>
        <end position="27"/>
    </location>
</feature>
<feature type="transmembrane region" description="Helical" evidence="3">
    <location>
        <begin position="132"/>
        <end position="151"/>
    </location>
</feature>
<dbReference type="RefSeq" id="WP_216129456.1">
    <property type="nucleotide sequence ID" value="NZ_CP064782.1"/>
</dbReference>
<evidence type="ECO:0000256" key="1">
    <source>
        <dbReference type="ARBA" id="ARBA00022448"/>
    </source>
</evidence>
<feature type="transmembrane region" description="Helical" evidence="3">
    <location>
        <begin position="438"/>
        <end position="462"/>
    </location>
</feature>
<organism evidence="6 7">
    <name type="scientific">Azospira inquinata</name>
    <dbReference type="NCBI Taxonomy" id="2785627"/>
    <lineage>
        <taxon>Bacteria</taxon>
        <taxon>Pseudomonadati</taxon>
        <taxon>Pseudomonadota</taxon>
        <taxon>Betaproteobacteria</taxon>
        <taxon>Rhodocyclales</taxon>
        <taxon>Rhodocyclaceae</taxon>
        <taxon>Azospira</taxon>
    </lineage>
</organism>
<reference evidence="6" key="1">
    <citation type="submission" date="2020-11" db="EMBL/GenBank/DDBJ databases">
        <title>Azospira inquinata sp. nov.</title>
        <authorList>
            <person name="Moe W.M."/>
            <person name="Mikes M.C."/>
        </authorList>
    </citation>
    <scope>NUCLEOTIDE SEQUENCE</scope>
    <source>
        <strain evidence="6">Azo-3</strain>
    </source>
</reference>
<keyword evidence="7" id="KW-1185">Reference proteome</keyword>
<comment type="subcellular location">
    <subcellularLocation>
        <location evidence="3">Cell membrane</location>
        <topology evidence="3">Multi-pass membrane protein</topology>
    </subcellularLocation>
</comment>
<name>A0A975XTY1_9RHOO</name>
<feature type="transmembrane region" description="Helical" evidence="3">
    <location>
        <begin position="316"/>
        <end position="336"/>
    </location>
</feature>
<evidence type="ECO:0000256" key="3">
    <source>
        <dbReference type="RuleBase" id="RU362002"/>
    </source>
</evidence>